<evidence type="ECO:0000256" key="1">
    <source>
        <dbReference type="ARBA" id="ARBA00022692"/>
    </source>
</evidence>
<dbReference type="PANTHER" id="PTHR23121:SF9">
    <property type="entry name" value="SODIUM-DEPENDENT GLUCOSE TRANSPORTER 1"/>
    <property type="match status" value="1"/>
</dbReference>
<dbReference type="InterPro" id="IPR036259">
    <property type="entry name" value="MFS_trans_sf"/>
</dbReference>
<evidence type="ECO:0000256" key="2">
    <source>
        <dbReference type="ARBA" id="ARBA00022989"/>
    </source>
</evidence>
<accession>A0A8J1UV57</accession>
<gene>
    <name evidence="4" type="ORF">OFUS_LOCUS5438</name>
</gene>
<dbReference type="SUPFAM" id="SSF103473">
    <property type="entry name" value="MFS general substrate transporter"/>
    <property type="match status" value="1"/>
</dbReference>
<feature type="non-terminal residue" evidence="4">
    <location>
        <position position="1"/>
    </location>
</feature>
<evidence type="ECO:0000313" key="5">
    <source>
        <dbReference type="Proteomes" id="UP000749559"/>
    </source>
</evidence>
<name>A0A8J1UV57_OWEFU</name>
<dbReference type="PANTHER" id="PTHR23121">
    <property type="entry name" value="SODIUM-DEPENDENT GLUCOSE TRANSPORTER 1"/>
    <property type="match status" value="1"/>
</dbReference>
<keyword evidence="5" id="KW-1185">Reference proteome</keyword>
<protein>
    <submittedName>
        <fullName evidence="4">Uncharacterized protein</fullName>
    </submittedName>
</protein>
<reference evidence="4" key="1">
    <citation type="submission" date="2022-03" db="EMBL/GenBank/DDBJ databases">
        <authorList>
            <person name="Martin C."/>
        </authorList>
    </citation>
    <scope>NUCLEOTIDE SEQUENCE</scope>
</reference>
<keyword evidence="3" id="KW-0472">Membrane</keyword>
<proteinExistence type="predicted"/>
<sequence>VSSALVIKTWSSNSGPYIQVFCLSFNVGTTLTSLLALPFVSEESKFNIRNNYSDMADISLTVSEQFGKRNHTYGQQAPREREFENLGNTTDFGFSGVGLSNMKESNIEFVYLIIGLLSAAVGLSFLIFYILTKMTSNSCLNNNSSAINDTRYKEIDDHRMKDITPFAKRNKILLLTTLFLMYFMFAMIQMTGGGLVMTFVVEGLKWPESQGTAIITAYWGAHILSKLPSIVILASKILSINQMIVIDFTLLACSYTVMVIFVQKHYIVLWVTLLTVGLSLGNLYGLCLHWYQAYAMPVTGVVTGVLVVGYNLGFTAMPFVAGSLMK</sequence>
<keyword evidence="1" id="KW-0812">Transmembrane</keyword>
<dbReference type="EMBL" id="CAIIXF020000003">
    <property type="protein sequence ID" value="CAH1778530.1"/>
    <property type="molecule type" value="Genomic_DNA"/>
</dbReference>
<evidence type="ECO:0000256" key="3">
    <source>
        <dbReference type="ARBA" id="ARBA00023136"/>
    </source>
</evidence>
<organism evidence="4 5">
    <name type="scientific">Owenia fusiformis</name>
    <name type="common">Polychaete worm</name>
    <dbReference type="NCBI Taxonomy" id="6347"/>
    <lineage>
        <taxon>Eukaryota</taxon>
        <taxon>Metazoa</taxon>
        <taxon>Spiralia</taxon>
        <taxon>Lophotrochozoa</taxon>
        <taxon>Annelida</taxon>
        <taxon>Polychaeta</taxon>
        <taxon>Sedentaria</taxon>
        <taxon>Canalipalpata</taxon>
        <taxon>Sabellida</taxon>
        <taxon>Oweniida</taxon>
        <taxon>Oweniidae</taxon>
        <taxon>Owenia</taxon>
    </lineage>
</organism>
<dbReference type="Proteomes" id="UP000749559">
    <property type="component" value="Unassembled WGS sequence"/>
</dbReference>
<comment type="caution">
    <text evidence="4">The sequence shown here is derived from an EMBL/GenBank/DDBJ whole genome shotgun (WGS) entry which is preliminary data.</text>
</comment>
<dbReference type="OrthoDB" id="546893at2759"/>
<evidence type="ECO:0000313" key="4">
    <source>
        <dbReference type="EMBL" id="CAH1778530.1"/>
    </source>
</evidence>
<dbReference type="AlphaFoldDB" id="A0A8J1UV57"/>
<keyword evidence="2" id="KW-1133">Transmembrane helix</keyword>